<dbReference type="InterPro" id="IPR032466">
    <property type="entry name" value="Metal_Hydrolase"/>
</dbReference>
<keyword evidence="2" id="KW-1185">Reference proteome</keyword>
<accession>A0AAD4BCU6</accession>
<gene>
    <name evidence="1" type="ORF">L210DRAFT_3578805</name>
</gene>
<sequence length="56" mass="6385">MNRSCIPSSPRVSPSCSNKRLTELGKLAEQLPRVSIQTHISQNRKEVEEATRRFDC</sequence>
<dbReference type="SUPFAM" id="SSF51556">
    <property type="entry name" value="Metallo-dependent hydrolases"/>
    <property type="match status" value="1"/>
</dbReference>
<reference evidence="1" key="1">
    <citation type="submission" date="2019-10" db="EMBL/GenBank/DDBJ databases">
        <authorList>
            <consortium name="DOE Joint Genome Institute"/>
            <person name="Kuo A."/>
            <person name="Miyauchi S."/>
            <person name="Kiss E."/>
            <person name="Drula E."/>
            <person name="Kohler A."/>
            <person name="Sanchez-Garcia M."/>
            <person name="Andreopoulos B."/>
            <person name="Barry K.W."/>
            <person name="Bonito G."/>
            <person name="Buee M."/>
            <person name="Carver A."/>
            <person name="Chen C."/>
            <person name="Cichocki N."/>
            <person name="Clum A."/>
            <person name="Culley D."/>
            <person name="Crous P.W."/>
            <person name="Fauchery L."/>
            <person name="Girlanda M."/>
            <person name="Hayes R."/>
            <person name="Keri Z."/>
            <person name="LaButti K."/>
            <person name="Lipzen A."/>
            <person name="Lombard V."/>
            <person name="Magnuson J."/>
            <person name="Maillard F."/>
            <person name="Morin E."/>
            <person name="Murat C."/>
            <person name="Nolan M."/>
            <person name="Ohm R."/>
            <person name="Pangilinan J."/>
            <person name="Pereira M."/>
            <person name="Perotto S."/>
            <person name="Peter M."/>
            <person name="Riley R."/>
            <person name="Sitrit Y."/>
            <person name="Stielow B."/>
            <person name="Szollosi G."/>
            <person name="Zifcakova L."/>
            <person name="Stursova M."/>
            <person name="Spatafora J.W."/>
            <person name="Tedersoo L."/>
            <person name="Vaario L.-M."/>
            <person name="Yamada A."/>
            <person name="Yan M."/>
            <person name="Wang P."/>
            <person name="Xu J."/>
            <person name="Bruns T."/>
            <person name="Baldrian P."/>
            <person name="Vilgalys R."/>
            <person name="Henrissat B."/>
            <person name="Grigoriev I.V."/>
            <person name="Hibbett D."/>
            <person name="Nagy L.G."/>
            <person name="Martin F.M."/>
        </authorList>
    </citation>
    <scope>NUCLEOTIDE SEQUENCE</scope>
    <source>
        <strain evidence="1">BED1</strain>
    </source>
</reference>
<dbReference type="Gene3D" id="3.20.20.140">
    <property type="entry name" value="Metal-dependent hydrolases"/>
    <property type="match status" value="1"/>
</dbReference>
<evidence type="ECO:0000313" key="2">
    <source>
        <dbReference type="Proteomes" id="UP001194468"/>
    </source>
</evidence>
<name>A0AAD4BCU6_BOLED</name>
<protein>
    <submittedName>
        <fullName evidence="1">Uncharacterized protein</fullName>
    </submittedName>
</protein>
<reference evidence="1" key="2">
    <citation type="journal article" date="2020" name="Nat. Commun.">
        <title>Large-scale genome sequencing of mycorrhizal fungi provides insights into the early evolution of symbiotic traits.</title>
        <authorList>
            <person name="Miyauchi S."/>
            <person name="Kiss E."/>
            <person name="Kuo A."/>
            <person name="Drula E."/>
            <person name="Kohler A."/>
            <person name="Sanchez-Garcia M."/>
            <person name="Morin E."/>
            <person name="Andreopoulos B."/>
            <person name="Barry K.W."/>
            <person name="Bonito G."/>
            <person name="Buee M."/>
            <person name="Carver A."/>
            <person name="Chen C."/>
            <person name="Cichocki N."/>
            <person name="Clum A."/>
            <person name="Culley D."/>
            <person name="Crous P.W."/>
            <person name="Fauchery L."/>
            <person name="Girlanda M."/>
            <person name="Hayes R.D."/>
            <person name="Keri Z."/>
            <person name="LaButti K."/>
            <person name="Lipzen A."/>
            <person name="Lombard V."/>
            <person name="Magnuson J."/>
            <person name="Maillard F."/>
            <person name="Murat C."/>
            <person name="Nolan M."/>
            <person name="Ohm R.A."/>
            <person name="Pangilinan J."/>
            <person name="Pereira M.F."/>
            <person name="Perotto S."/>
            <person name="Peter M."/>
            <person name="Pfister S."/>
            <person name="Riley R."/>
            <person name="Sitrit Y."/>
            <person name="Stielow J.B."/>
            <person name="Szollosi G."/>
            <person name="Zifcakova L."/>
            <person name="Stursova M."/>
            <person name="Spatafora J.W."/>
            <person name="Tedersoo L."/>
            <person name="Vaario L.M."/>
            <person name="Yamada A."/>
            <person name="Yan M."/>
            <person name="Wang P."/>
            <person name="Xu J."/>
            <person name="Bruns T."/>
            <person name="Baldrian P."/>
            <person name="Vilgalys R."/>
            <person name="Dunand C."/>
            <person name="Henrissat B."/>
            <person name="Grigoriev I.V."/>
            <person name="Hibbett D."/>
            <person name="Nagy L.G."/>
            <person name="Martin F.M."/>
        </authorList>
    </citation>
    <scope>NUCLEOTIDE SEQUENCE</scope>
    <source>
        <strain evidence="1">BED1</strain>
    </source>
</reference>
<dbReference type="AlphaFoldDB" id="A0AAD4BCU6"/>
<proteinExistence type="predicted"/>
<dbReference type="Proteomes" id="UP001194468">
    <property type="component" value="Unassembled WGS sequence"/>
</dbReference>
<comment type="caution">
    <text evidence="1">The sequence shown here is derived from an EMBL/GenBank/DDBJ whole genome shotgun (WGS) entry which is preliminary data.</text>
</comment>
<organism evidence="1 2">
    <name type="scientific">Boletus edulis BED1</name>
    <dbReference type="NCBI Taxonomy" id="1328754"/>
    <lineage>
        <taxon>Eukaryota</taxon>
        <taxon>Fungi</taxon>
        <taxon>Dikarya</taxon>
        <taxon>Basidiomycota</taxon>
        <taxon>Agaricomycotina</taxon>
        <taxon>Agaricomycetes</taxon>
        <taxon>Agaricomycetidae</taxon>
        <taxon>Boletales</taxon>
        <taxon>Boletineae</taxon>
        <taxon>Boletaceae</taxon>
        <taxon>Boletoideae</taxon>
        <taxon>Boletus</taxon>
    </lineage>
</organism>
<dbReference type="EMBL" id="WHUW01000191">
    <property type="protein sequence ID" value="KAF8418645.1"/>
    <property type="molecule type" value="Genomic_DNA"/>
</dbReference>
<evidence type="ECO:0000313" key="1">
    <source>
        <dbReference type="EMBL" id="KAF8418645.1"/>
    </source>
</evidence>